<evidence type="ECO:0000256" key="3">
    <source>
        <dbReference type="ARBA" id="ARBA00022723"/>
    </source>
</evidence>
<feature type="region of interest" description="Disordered" evidence="8">
    <location>
        <begin position="1"/>
        <end position="26"/>
    </location>
</feature>
<evidence type="ECO:0000259" key="10">
    <source>
        <dbReference type="SMART" id="SM00702"/>
    </source>
</evidence>
<gene>
    <name evidence="11" type="ORF">OEZ85_013637</name>
</gene>
<keyword evidence="12" id="KW-1185">Reference proteome</keyword>
<dbReference type="SMART" id="SM00702">
    <property type="entry name" value="P4Hc"/>
    <property type="match status" value="1"/>
</dbReference>
<evidence type="ECO:0000313" key="11">
    <source>
        <dbReference type="EMBL" id="WIA24013.1"/>
    </source>
</evidence>
<protein>
    <recommendedName>
        <fullName evidence="10">Prolyl 4-hydroxylase alpha subunit domain-containing protein</fullName>
    </recommendedName>
</protein>
<reference evidence="11 12" key="1">
    <citation type="submission" date="2023-05" db="EMBL/GenBank/DDBJ databases">
        <title>A 100% complete, gapless, phased diploid assembly of the Scenedesmus obliquus UTEX 3031 genome.</title>
        <authorList>
            <person name="Biondi T.C."/>
            <person name="Hanschen E.R."/>
            <person name="Kwon T."/>
            <person name="Eng W."/>
            <person name="Kruse C.P.S."/>
            <person name="Koehler S.I."/>
            <person name="Kunde Y."/>
            <person name="Gleasner C.D."/>
            <person name="You Mak K.T."/>
            <person name="Polle J."/>
            <person name="Hovde B.T."/>
            <person name="Starkenburg S.R."/>
        </authorList>
    </citation>
    <scope>NUCLEOTIDE SEQUENCE [LARGE SCALE GENOMIC DNA]</scope>
    <source>
        <strain evidence="11 12">DOE0152z</strain>
    </source>
</reference>
<name>A0ABY8UQX8_TETOB</name>
<keyword evidence="9" id="KW-0812">Transmembrane</keyword>
<evidence type="ECO:0000313" key="12">
    <source>
        <dbReference type="Proteomes" id="UP001244341"/>
    </source>
</evidence>
<feature type="region of interest" description="Disordered" evidence="8">
    <location>
        <begin position="59"/>
        <end position="111"/>
    </location>
</feature>
<evidence type="ECO:0000256" key="7">
    <source>
        <dbReference type="ARBA" id="ARBA00049169"/>
    </source>
</evidence>
<evidence type="ECO:0000256" key="9">
    <source>
        <dbReference type="SAM" id="Phobius"/>
    </source>
</evidence>
<dbReference type="Pfam" id="PF13640">
    <property type="entry name" value="2OG-FeII_Oxy_3"/>
    <property type="match status" value="1"/>
</dbReference>
<dbReference type="EMBL" id="CP126224">
    <property type="protein sequence ID" value="WIA24013.1"/>
    <property type="molecule type" value="Genomic_DNA"/>
</dbReference>
<evidence type="ECO:0000256" key="2">
    <source>
        <dbReference type="ARBA" id="ARBA00004648"/>
    </source>
</evidence>
<organism evidence="11 12">
    <name type="scientific">Tetradesmus obliquus</name>
    <name type="common">Green alga</name>
    <name type="synonym">Acutodesmus obliquus</name>
    <dbReference type="NCBI Taxonomy" id="3088"/>
    <lineage>
        <taxon>Eukaryota</taxon>
        <taxon>Viridiplantae</taxon>
        <taxon>Chlorophyta</taxon>
        <taxon>core chlorophytes</taxon>
        <taxon>Chlorophyceae</taxon>
        <taxon>CS clade</taxon>
        <taxon>Sphaeropleales</taxon>
        <taxon>Scenedesmaceae</taxon>
        <taxon>Tetradesmus</taxon>
    </lineage>
</organism>
<keyword evidence="9" id="KW-0472">Membrane</keyword>
<dbReference type="InterPro" id="IPR044862">
    <property type="entry name" value="Pro_4_hyd_alph_FE2OG_OXY"/>
</dbReference>
<keyword evidence="4" id="KW-0223">Dioxygenase</keyword>
<dbReference type="PANTHER" id="PTHR10869:SF246">
    <property type="entry name" value="TRANSMEMBRANE PROLYL 4-HYDROXYLASE"/>
    <property type="match status" value="1"/>
</dbReference>
<feature type="transmembrane region" description="Helical" evidence="9">
    <location>
        <begin position="29"/>
        <end position="51"/>
    </location>
</feature>
<comment type="subcellular location">
    <subcellularLocation>
        <location evidence="2">Endoplasmic reticulum membrane</location>
        <topology evidence="2">Single-pass type II membrane protein</topology>
    </subcellularLocation>
</comment>
<keyword evidence="3" id="KW-0479">Metal-binding</keyword>
<evidence type="ECO:0000256" key="5">
    <source>
        <dbReference type="ARBA" id="ARBA00023002"/>
    </source>
</evidence>
<dbReference type="InterPro" id="IPR006620">
    <property type="entry name" value="Pro_4_hyd_alph"/>
</dbReference>
<proteinExistence type="predicted"/>
<evidence type="ECO:0000256" key="8">
    <source>
        <dbReference type="SAM" id="MobiDB-lite"/>
    </source>
</evidence>
<sequence length="379" mass="41038">MSGLMRHQVSGLLGPASSRGKRGSSSKLLGTRSIAVLCLVAGYILGCLHAPRTDPYPLDMDAFLPPPESAAEQHAQARNADHHAADIVKPPAGGTSSSSTSQQQQQQQKAMLSQRLDLFGPELALSALLQQRPPLQPGKSGNAYYTVAPHQVLSWYPRIVLFPAFFDNATAVAVIAMARPLLKPSKLGTAGLSEEEKANQPIRTSMGVFLNRTTDPSGLLAALEDKIAAVTFLPPSHGEDFNVLRYSQGQHYHSHMDTFDARFVAQTDPGFGQRMATMILYLSDVEEGGETVFKREGKYGASGVQHEDSLTTCESSDFKYKPRAGDALLFFSMHPDRSIDPRALHGGCPVAAGSSEKWVATKWLHDKPINDWDGEADTA</sequence>
<dbReference type="PANTHER" id="PTHR10869">
    <property type="entry name" value="PROLYL 4-HYDROXYLASE ALPHA SUBUNIT"/>
    <property type="match status" value="1"/>
</dbReference>
<evidence type="ECO:0000256" key="4">
    <source>
        <dbReference type="ARBA" id="ARBA00022964"/>
    </source>
</evidence>
<comment type="cofactor">
    <cofactor evidence="1">
        <name>L-ascorbate</name>
        <dbReference type="ChEBI" id="CHEBI:38290"/>
    </cofactor>
</comment>
<dbReference type="Gene3D" id="2.60.120.620">
    <property type="entry name" value="q2cbj1_9rhob like domain"/>
    <property type="match status" value="1"/>
</dbReference>
<evidence type="ECO:0000256" key="6">
    <source>
        <dbReference type="ARBA" id="ARBA00023004"/>
    </source>
</evidence>
<comment type="catalytic activity">
    <reaction evidence="7">
        <text>L-prolyl-[collagen] + 2-oxoglutarate + O2 = trans-4-hydroxy-L-prolyl-[collagen] + succinate + CO2</text>
        <dbReference type="Rhea" id="RHEA:18945"/>
        <dbReference type="Rhea" id="RHEA-COMP:11676"/>
        <dbReference type="Rhea" id="RHEA-COMP:11680"/>
        <dbReference type="ChEBI" id="CHEBI:15379"/>
        <dbReference type="ChEBI" id="CHEBI:16526"/>
        <dbReference type="ChEBI" id="CHEBI:16810"/>
        <dbReference type="ChEBI" id="CHEBI:30031"/>
        <dbReference type="ChEBI" id="CHEBI:50342"/>
        <dbReference type="ChEBI" id="CHEBI:61965"/>
        <dbReference type="EC" id="1.14.11.2"/>
    </reaction>
</comment>
<feature type="compositionally biased region" description="Low complexity" evidence="8">
    <location>
        <begin position="95"/>
        <end position="108"/>
    </location>
</feature>
<feature type="domain" description="Prolyl 4-hydroxylase alpha subunit" evidence="10">
    <location>
        <begin position="157"/>
        <end position="365"/>
    </location>
</feature>
<evidence type="ECO:0000256" key="1">
    <source>
        <dbReference type="ARBA" id="ARBA00001961"/>
    </source>
</evidence>
<keyword evidence="6" id="KW-0408">Iron</keyword>
<keyword evidence="5" id="KW-0560">Oxidoreductase</keyword>
<dbReference type="InterPro" id="IPR045054">
    <property type="entry name" value="P4HA-like"/>
</dbReference>
<keyword evidence="9" id="KW-1133">Transmembrane helix</keyword>
<dbReference type="Proteomes" id="UP001244341">
    <property type="component" value="Chromosome 17b"/>
</dbReference>
<accession>A0ABY8UQX8</accession>